<sequence>MEKLLNFKTLEIMKACELKKTSEALENIYKLISEANSRSEFKCFIPHFVYVSEKIRLQLIEDGFKVYRGDWDGVITNCLIIEW</sequence>
<accession>A0ABW5WTN4</accession>
<keyword evidence="2" id="KW-1185">Reference proteome</keyword>
<evidence type="ECO:0000313" key="1">
    <source>
        <dbReference type="EMBL" id="MFD2824796.1"/>
    </source>
</evidence>
<dbReference type="Proteomes" id="UP001597533">
    <property type="component" value="Unassembled WGS sequence"/>
</dbReference>
<dbReference type="EMBL" id="JBHUOV010000017">
    <property type="protein sequence ID" value="MFD2824796.1"/>
    <property type="molecule type" value="Genomic_DNA"/>
</dbReference>
<proteinExistence type="predicted"/>
<name>A0ABW5WTN4_9FLAO</name>
<evidence type="ECO:0000313" key="2">
    <source>
        <dbReference type="Proteomes" id="UP001597533"/>
    </source>
</evidence>
<gene>
    <name evidence="1" type="ORF">ACFS5M_14025</name>
</gene>
<comment type="caution">
    <text evidence="1">The sequence shown here is derived from an EMBL/GenBank/DDBJ whole genome shotgun (WGS) entry which is preliminary data.</text>
</comment>
<reference evidence="2" key="1">
    <citation type="journal article" date="2019" name="Int. J. Syst. Evol. Microbiol.">
        <title>The Global Catalogue of Microorganisms (GCM) 10K type strain sequencing project: providing services to taxonomists for standard genome sequencing and annotation.</title>
        <authorList>
            <consortium name="The Broad Institute Genomics Platform"/>
            <consortium name="The Broad Institute Genome Sequencing Center for Infectious Disease"/>
            <person name="Wu L."/>
            <person name="Ma J."/>
        </authorList>
    </citation>
    <scope>NUCLEOTIDE SEQUENCE [LARGE SCALE GENOMIC DNA]</scope>
    <source>
        <strain evidence="2">KCTC 32141</strain>
    </source>
</reference>
<protein>
    <submittedName>
        <fullName evidence="1">Uncharacterized protein</fullName>
    </submittedName>
</protein>
<organism evidence="1 2">
    <name type="scientific">Lacinutrix iliipiscaria</name>
    <dbReference type="NCBI Taxonomy" id="1230532"/>
    <lineage>
        <taxon>Bacteria</taxon>
        <taxon>Pseudomonadati</taxon>
        <taxon>Bacteroidota</taxon>
        <taxon>Flavobacteriia</taxon>
        <taxon>Flavobacteriales</taxon>
        <taxon>Flavobacteriaceae</taxon>
        <taxon>Lacinutrix</taxon>
    </lineage>
</organism>
<dbReference type="RefSeq" id="WP_183490130.1">
    <property type="nucleotide sequence ID" value="NZ_JBHUOV010000017.1"/>
</dbReference>